<protein>
    <submittedName>
        <fullName evidence="1">Uncharacterized protein</fullName>
    </submittedName>
</protein>
<sequence length="76" mass="8314">MYVETVVQINERDTYQASVRLRSAAVSSRPPVDALVRFSPAGWLTMKPLAGGRVLVVSAAEVLDVTNIERVQALDE</sequence>
<organism evidence="1 2">
    <name type="scientific">Blastococcus aggregatus</name>
    <dbReference type="NCBI Taxonomy" id="38502"/>
    <lineage>
        <taxon>Bacteria</taxon>
        <taxon>Bacillati</taxon>
        <taxon>Actinomycetota</taxon>
        <taxon>Actinomycetes</taxon>
        <taxon>Geodermatophilales</taxon>
        <taxon>Geodermatophilaceae</taxon>
        <taxon>Blastococcus</taxon>
    </lineage>
</organism>
<keyword evidence="2" id="KW-1185">Reference proteome</keyword>
<dbReference type="AlphaFoldDB" id="A0A285V382"/>
<dbReference type="OrthoDB" id="5194241at2"/>
<reference evidence="2" key="1">
    <citation type="submission" date="2017-08" db="EMBL/GenBank/DDBJ databases">
        <authorList>
            <person name="Varghese N."/>
            <person name="Submissions S."/>
        </authorList>
    </citation>
    <scope>NUCLEOTIDE SEQUENCE [LARGE SCALE GENOMIC DNA]</scope>
    <source>
        <strain evidence="2">DSM 4725</strain>
    </source>
</reference>
<accession>A0A285V382</accession>
<name>A0A285V382_9ACTN</name>
<dbReference type="EMBL" id="OBQI01000002">
    <property type="protein sequence ID" value="SOC48615.1"/>
    <property type="molecule type" value="Genomic_DNA"/>
</dbReference>
<dbReference type="RefSeq" id="WP_097194254.1">
    <property type="nucleotide sequence ID" value="NZ_OBQI01000002.1"/>
</dbReference>
<proteinExistence type="predicted"/>
<evidence type="ECO:0000313" key="1">
    <source>
        <dbReference type="EMBL" id="SOC48615.1"/>
    </source>
</evidence>
<dbReference type="Proteomes" id="UP000219435">
    <property type="component" value="Unassembled WGS sequence"/>
</dbReference>
<gene>
    <name evidence="1" type="ORF">SAMN05660748_1320</name>
</gene>
<evidence type="ECO:0000313" key="2">
    <source>
        <dbReference type="Proteomes" id="UP000219435"/>
    </source>
</evidence>